<dbReference type="Gene3D" id="3.30.450.180">
    <property type="match status" value="1"/>
</dbReference>
<dbReference type="InterPro" id="IPR041413">
    <property type="entry name" value="MLTR_LBD"/>
</dbReference>
<evidence type="ECO:0000313" key="3">
    <source>
        <dbReference type="Proteomes" id="UP001501676"/>
    </source>
</evidence>
<feature type="domain" description="MmyB-like transcription regulator ligand binding" evidence="1">
    <location>
        <begin position="3"/>
        <end position="53"/>
    </location>
</feature>
<name>A0ABP6T3H1_9ACTN</name>
<keyword evidence="3" id="KW-1185">Reference proteome</keyword>
<gene>
    <name evidence="2" type="ORF">GCM10020369_53220</name>
</gene>
<dbReference type="Pfam" id="PF17765">
    <property type="entry name" value="MLTR_LBD"/>
    <property type="match status" value="1"/>
</dbReference>
<reference evidence="3" key="1">
    <citation type="journal article" date="2019" name="Int. J. Syst. Evol. Microbiol.">
        <title>The Global Catalogue of Microorganisms (GCM) 10K type strain sequencing project: providing services to taxonomists for standard genome sequencing and annotation.</title>
        <authorList>
            <consortium name="The Broad Institute Genomics Platform"/>
            <consortium name="The Broad Institute Genome Sequencing Center for Infectious Disease"/>
            <person name="Wu L."/>
            <person name="Ma J."/>
        </authorList>
    </citation>
    <scope>NUCLEOTIDE SEQUENCE [LARGE SCALE GENOMIC DNA]</scope>
    <source>
        <strain evidence="3">JCM 9458</strain>
    </source>
</reference>
<dbReference type="EMBL" id="BAAAYN010000037">
    <property type="protein sequence ID" value="GAA3392247.1"/>
    <property type="molecule type" value="Genomic_DNA"/>
</dbReference>
<comment type="caution">
    <text evidence="2">The sequence shown here is derived from an EMBL/GenBank/DDBJ whole genome shotgun (WGS) entry which is preliminary data.</text>
</comment>
<sequence>MRLHRTGVKQFHHPAVGDLDLNFETMQLNADPGLALTALSAPAGSADDDALRLQASWAATRDQAKTT</sequence>
<protein>
    <recommendedName>
        <fullName evidence="1">MmyB-like transcription regulator ligand binding domain-containing protein</fullName>
    </recommendedName>
</protein>
<proteinExistence type="predicted"/>
<evidence type="ECO:0000259" key="1">
    <source>
        <dbReference type="Pfam" id="PF17765"/>
    </source>
</evidence>
<evidence type="ECO:0000313" key="2">
    <source>
        <dbReference type="EMBL" id="GAA3392247.1"/>
    </source>
</evidence>
<dbReference type="Proteomes" id="UP001501676">
    <property type="component" value="Unassembled WGS sequence"/>
</dbReference>
<organism evidence="2 3">
    <name type="scientific">Cryptosporangium minutisporangium</name>
    <dbReference type="NCBI Taxonomy" id="113569"/>
    <lineage>
        <taxon>Bacteria</taxon>
        <taxon>Bacillati</taxon>
        <taxon>Actinomycetota</taxon>
        <taxon>Actinomycetes</taxon>
        <taxon>Cryptosporangiales</taxon>
        <taxon>Cryptosporangiaceae</taxon>
        <taxon>Cryptosporangium</taxon>
    </lineage>
</organism>
<accession>A0ABP6T3H1</accession>